<dbReference type="Gene3D" id="1.10.3720.10">
    <property type="entry name" value="MetI-like"/>
    <property type="match status" value="2"/>
</dbReference>
<dbReference type="EMBL" id="CP119391">
    <property type="protein sequence ID" value="WNK20795.1"/>
    <property type="molecule type" value="Genomic_DNA"/>
</dbReference>
<dbReference type="Proteomes" id="UP001301869">
    <property type="component" value="Chromosome"/>
</dbReference>
<dbReference type="RefSeq" id="WP_311884613.1">
    <property type="nucleotide sequence ID" value="NZ_CP119391.1"/>
</dbReference>
<proteinExistence type="inferred from homology"/>
<dbReference type="InterPro" id="IPR000515">
    <property type="entry name" value="MetI-like"/>
</dbReference>
<keyword evidence="7 8" id="KW-0472">Membrane</keyword>
<protein>
    <submittedName>
        <fullName evidence="10">ABC transporter permease subunit</fullName>
    </submittedName>
</protein>
<evidence type="ECO:0000256" key="7">
    <source>
        <dbReference type="ARBA" id="ARBA00023136"/>
    </source>
</evidence>
<comment type="subcellular location">
    <subcellularLocation>
        <location evidence="1">Cell inner membrane</location>
        <topology evidence="1">Multi-pass membrane protein</topology>
    </subcellularLocation>
    <subcellularLocation>
        <location evidence="8">Cell membrane</location>
        <topology evidence="8">Multi-pass membrane protein</topology>
    </subcellularLocation>
</comment>
<evidence type="ECO:0000256" key="2">
    <source>
        <dbReference type="ARBA" id="ARBA00022448"/>
    </source>
</evidence>
<dbReference type="SUPFAM" id="SSF161098">
    <property type="entry name" value="MetI-like"/>
    <property type="match status" value="2"/>
</dbReference>
<feature type="transmembrane region" description="Helical" evidence="8">
    <location>
        <begin position="145"/>
        <end position="169"/>
    </location>
</feature>
<comment type="similarity">
    <text evidence="8">Belongs to the binding-protein-dependent transport system permease family.</text>
</comment>
<evidence type="ECO:0000256" key="8">
    <source>
        <dbReference type="RuleBase" id="RU363032"/>
    </source>
</evidence>
<keyword evidence="6 8" id="KW-1133">Transmembrane helix</keyword>
<feature type="transmembrane region" description="Helical" evidence="8">
    <location>
        <begin position="95"/>
        <end position="116"/>
    </location>
</feature>
<evidence type="ECO:0000256" key="1">
    <source>
        <dbReference type="ARBA" id="ARBA00004429"/>
    </source>
</evidence>
<feature type="transmembrane region" description="Helical" evidence="8">
    <location>
        <begin position="58"/>
        <end position="83"/>
    </location>
</feature>
<feature type="transmembrane region" description="Helical" evidence="8">
    <location>
        <begin position="523"/>
        <end position="544"/>
    </location>
</feature>
<feature type="domain" description="ABC transmembrane type-1" evidence="9">
    <location>
        <begin position="354"/>
        <end position="541"/>
    </location>
</feature>
<keyword evidence="4" id="KW-0997">Cell inner membrane</keyword>
<dbReference type="Pfam" id="PF00528">
    <property type="entry name" value="BPD_transp_1"/>
    <property type="match status" value="1"/>
</dbReference>
<evidence type="ECO:0000256" key="4">
    <source>
        <dbReference type="ARBA" id="ARBA00022519"/>
    </source>
</evidence>
<name>A0ABY9Z272_9GAMM</name>
<organism evidence="10 11">
    <name type="scientific">Halomonas piscis</name>
    <dbReference type="NCBI Taxonomy" id="3031727"/>
    <lineage>
        <taxon>Bacteria</taxon>
        <taxon>Pseudomonadati</taxon>
        <taxon>Pseudomonadota</taxon>
        <taxon>Gammaproteobacteria</taxon>
        <taxon>Oceanospirillales</taxon>
        <taxon>Halomonadaceae</taxon>
        <taxon>Halomonas</taxon>
    </lineage>
</organism>
<feature type="transmembrane region" description="Helical" evidence="8">
    <location>
        <begin position="299"/>
        <end position="328"/>
    </location>
</feature>
<evidence type="ECO:0000313" key="11">
    <source>
        <dbReference type="Proteomes" id="UP001301869"/>
    </source>
</evidence>
<keyword evidence="11" id="KW-1185">Reference proteome</keyword>
<evidence type="ECO:0000256" key="5">
    <source>
        <dbReference type="ARBA" id="ARBA00022692"/>
    </source>
</evidence>
<reference evidence="10 11" key="1">
    <citation type="submission" date="2023-03" db="EMBL/GenBank/DDBJ databases">
        <title>Halomonas sp. nov., isolated from Korean tranditional fermented seafood 'Jeotgal'.</title>
        <authorList>
            <person name="Kim B."/>
            <person name="Shin N.-R."/>
        </authorList>
    </citation>
    <scope>NUCLEOTIDE SEQUENCE [LARGE SCALE GENOMIC DNA]</scope>
    <source>
        <strain evidence="10 11">SG2L-4</strain>
    </source>
</reference>
<feature type="transmembrane region" description="Helical" evidence="8">
    <location>
        <begin position="417"/>
        <end position="438"/>
    </location>
</feature>
<feature type="domain" description="ABC transmembrane type-1" evidence="9">
    <location>
        <begin position="54"/>
        <end position="268"/>
    </location>
</feature>
<gene>
    <name evidence="10" type="ORF">P1P91_03695</name>
</gene>
<dbReference type="PANTHER" id="PTHR43357">
    <property type="entry name" value="INNER MEMBRANE ABC TRANSPORTER PERMEASE PROTEIN YDCV"/>
    <property type="match status" value="1"/>
</dbReference>
<evidence type="ECO:0000259" key="9">
    <source>
        <dbReference type="PROSITE" id="PS50928"/>
    </source>
</evidence>
<dbReference type="CDD" id="cd06261">
    <property type="entry name" value="TM_PBP2"/>
    <property type="match status" value="1"/>
</dbReference>
<feature type="transmembrane region" description="Helical" evidence="8">
    <location>
        <begin position="353"/>
        <end position="376"/>
    </location>
</feature>
<keyword evidence="5 8" id="KW-0812">Transmembrane</keyword>
<accession>A0ABY9Z272</accession>
<dbReference type="InterPro" id="IPR035906">
    <property type="entry name" value="MetI-like_sf"/>
</dbReference>
<dbReference type="PROSITE" id="PS50928">
    <property type="entry name" value="ABC_TM1"/>
    <property type="match status" value="2"/>
</dbReference>
<evidence type="ECO:0000256" key="6">
    <source>
        <dbReference type="ARBA" id="ARBA00022989"/>
    </source>
</evidence>
<evidence type="ECO:0000313" key="10">
    <source>
        <dbReference type="EMBL" id="WNK20795.1"/>
    </source>
</evidence>
<sequence length="565" mass="59880">MLRLAPVLVIGLLTLPVAAGLAMIVLPAFGYLPALGGNAFGLAPWRELFGQPGLGRSAALSLASGLVTPAVALAAVVLFLAAGQNGRLARSVRRLVSPLLAVPHAALGFGLAFLIAPSGLAMRLASPWLTGASQPPDALIVNDPLGFALMAGLILKEMPFLLLMSLAALERLRPEKRVEIARALGYAPTLGWLKTVLPALYPLIRLPVYAVIAYASANVDMALILGPTLPPTLAVSILEWFNDPDLSQRFMASAAAVLQLGVTLSALGIWWLGERLAARLLRPWLTGGGRRRGERTLRAIGRVGLSGASLAAVAALAGLVLFSFAGYWRFPEALPQALTLDHWRRFTPMLGEALSRTAVIALAATLVATLLVLAVLENEHRRNIRPWRALWLLYVPLLVPQIAFLFGLVVAAESVGIGPNLGLVIAGHLLFVLPYVYLSLAEAYRRLDPRWLEIARTLGVSRNAAFWRVRLPLLAAPLATAFAVGLAISIGQYLPTRLLGAGRVETVTTEAVALASGGNRRLISVWALVQAALPLVGFTLAAVLPGRLGATGRTAQTVTKEATLG</sequence>
<dbReference type="PANTHER" id="PTHR43357:SF4">
    <property type="entry name" value="INNER MEMBRANE ABC TRANSPORTER PERMEASE PROTEIN YDCV"/>
    <property type="match status" value="1"/>
</dbReference>
<evidence type="ECO:0000256" key="3">
    <source>
        <dbReference type="ARBA" id="ARBA00022475"/>
    </source>
</evidence>
<keyword evidence="3" id="KW-1003">Cell membrane</keyword>
<feature type="transmembrane region" description="Helical" evidence="8">
    <location>
        <begin position="471"/>
        <end position="494"/>
    </location>
</feature>
<feature type="transmembrane region" description="Helical" evidence="8">
    <location>
        <begin position="388"/>
        <end position="411"/>
    </location>
</feature>
<keyword evidence="2 8" id="KW-0813">Transport</keyword>
<feature type="transmembrane region" description="Helical" evidence="8">
    <location>
        <begin position="250"/>
        <end position="272"/>
    </location>
</feature>